<dbReference type="OrthoDB" id="2589967at2"/>
<sequence>MADKLSEHQIQDKAATLRERLGGTIFGYPIHENNPHSPYAVVVYAAGHYHVYPEAKDISFAALGVKTILEQFQKSGLSVNYTDAVRLVSYEAQVNAPDVTMRRLRDSQADYSTTEAGTELISGKGAVKMAYFGMVDDRNPKCGQLMDQYYKLLASRRYGKTAAAIKQEVRKMNRDQATGWIERTYSKYLKGEDIAILELFRNL</sequence>
<organism evidence="1 2">
    <name type="scientific">Paenibacillus wynnii</name>
    <dbReference type="NCBI Taxonomy" id="268407"/>
    <lineage>
        <taxon>Bacteria</taxon>
        <taxon>Bacillati</taxon>
        <taxon>Bacillota</taxon>
        <taxon>Bacilli</taxon>
        <taxon>Bacillales</taxon>
        <taxon>Paenibacillaceae</taxon>
        <taxon>Paenibacillus</taxon>
    </lineage>
</organism>
<evidence type="ECO:0000313" key="1">
    <source>
        <dbReference type="EMBL" id="KGE16637.1"/>
    </source>
</evidence>
<protein>
    <submittedName>
        <fullName evidence="1">Uncharacterized protein</fullName>
    </submittedName>
</protein>
<dbReference type="AlphaFoldDB" id="A0A098M517"/>
<dbReference type="STRING" id="268407.PWYN_18175"/>
<proteinExistence type="predicted"/>
<dbReference type="Proteomes" id="UP000029734">
    <property type="component" value="Unassembled WGS sequence"/>
</dbReference>
<dbReference type="eggNOG" id="ENOG502ZETD">
    <property type="taxonomic scope" value="Bacteria"/>
</dbReference>
<dbReference type="EMBL" id="JQCR01000003">
    <property type="protein sequence ID" value="KGE16637.1"/>
    <property type="molecule type" value="Genomic_DNA"/>
</dbReference>
<accession>A0A098M517</accession>
<evidence type="ECO:0000313" key="2">
    <source>
        <dbReference type="Proteomes" id="UP000029734"/>
    </source>
</evidence>
<comment type="caution">
    <text evidence="1">The sequence shown here is derived from an EMBL/GenBank/DDBJ whole genome shotgun (WGS) entry which is preliminary data.</text>
</comment>
<dbReference type="RefSeq" id="WP_036654707.1">
    <property type="nucleotide sequence ID" value="NZ_JQCR01000003.1"/>
</dbReference>
<reference evidence="1 2" key="1">
    <citation type="submission" date="2014-08" db="EMBL/GenBank/DDBJ databases">
        <authorList>
            <person name="den Bakker H.C."/>
        </authorList>
    </citation>
    <scope>NUCLEOTIDE SEQUENCE [LARGE SCALE GENOMIC DNA]</scope>
    <source>
        <strain evidence="1 2">DSM 18334</strain>
    </source>
</reference>
<name>A0A098M517_9BACL</name>
<gene>
    <name evidence="1" type="ORF">PWYN_18175</name>
</gene>
<keyword evidence="2" id="KW-1185">Reference proteome</keyword>
<reference evidence="1 2" key="2">
    <citation type="submission" date="2014-10" db="EMBL/GenBank/DDBJ databases">
        <title>Comparative genomics of the Paenibacillus odorifer group.</title>
        <authorList>
            <person name="Tsai Y.-C."/>
            <person name="Martin N."/>
            <person name="Korlach J."/>
            <person name="Wiedmann M."/>
        </authorList>
    </citation>
    <scope>NUCLEOTIDE SEQUENCE [LARGE SCALE GENOMIC DNA]</scope>
    <source>
        <strain evidence="1 2">DSM 18334</strain>
    </source>
</reference>